<dbReference type="AlphaFoldDB" id="A0A7N2M0B7"/>
<accession>A0A7N2M0B7</accession>
<keyword evidence="2" id="KW-1185">Reference proteome</keyword>
<proteinExistence type="predicted"/>
<dbReference type="Gramene" id="QL06p038744:mrna">
    <property type="protein sequence ID" value="QL06p038744:mrna"/>
    <property type="gene ID" value="QL06p038744"/>
</dbReference>
<organism evidence="1 2">
    <name type="scientific">Quercus lobata</name>
    <name type="common">Valley oak</name>
    <dbReference type="NCBI Taxonomy" id="97700"/>
    <lineage>
        <taxon>Eukaryota</taxon>
        <taxon>Viridiplantae</taxon>
        <taxon>Streptophyta</taxon>
        <taxon>Embryophyta</taxon>
        <taxon>Tracheophyta</taxon>
        <taxon>Spermatophyta</taxon>
        <taxon>Magnoliopsida</taxon>
        <taxon>eudicotyledons</taxon>
        <taxon>Gunneridae</taxon>
        <taxon>Pentapetalae</taxon>
        <taxon>rosids</taxon>
        <taxon>fabids</taxon>
        <taxon>Fagales</taxon>
        <taxon>Fagaceae</taxon>
        <taxon>Quercus</taxon>
    </lineage>
</organism>
<evidence type="ECO:0000313" key="2">
    <source>
        <dbReference type="Proteomes" id="UP000594261"/>
    </source>
</evidence>
<reference evidence="1" key="2">
    <citation type="submission" date="2021-01" db="UniProtKB">
        <authorList>
            <consortium name="EnsemblPlants"/>
        </authorList>
    </citation>
    <scope>IDENTIFICATION</scope>
</reference>
<sequence length="86" mass="9614">MERLKLFCLQYAGAPQWLMKSSIEIPKLDELSDGLVGNSPTPSRASKFATRKFMATDSIIYGKSLEEFVELQSFGLKPSRSSQVEP</sequence>
<protein>
    <submittedName>
        <fullName evidence="1">Uncharacterized protein</fullName>
    </submittedName>
</protein>
<evidence type="ECO:0000313" key="1">
    <source>
        <dbReference type="EnsemblPlants" id="QL06p038744:mrna"/>
    </source>
</evidence>
<name>A0A7N2M0B7_QUELO</name>
<dbReference type="Proteomes" id="UP000594261">
    <property type="component" value="Chromosome 6"/>
</dbReference>
<dbReference type="EMBL" id="LRBV02000006">
    <property type="status" value="NOT_ANNOTATED_CDS"/>
    <property type="molecule type" value="Genomic_DNA"/>
</dbReference>
<reference evidence="1 2" key="1">
    <citation type="journal article" date="2016" name="G3 (Bethesda)">
        <title>First Draft Assembly and Annotation of the Genome of a California Endemic Oak Quercus lobata Nee (Fagaceae).</title>
        <authorList>
            <person name="Sork V.L."/>
            <person name="Fitz-Gibbon S.T."/>
            <person name="Puiu D."/>
            <person name="Crepeau M."/>
            <person name="Gugger P.F."/>
            <person name="Sherman R."/>
            <person name="Stevens K."/>
            <person name="Langley C.H."/>
            <person name="Pellegrini M."/>
            <person name="Salzberg S.L."/>
        </authorList>
    </citation>
    <scope>NUCLEOTIDE SEQUENCE [LARGE SCALE GENOMIC DNA]</scope>
    <source>
        <strain evidence="1 2">cv. SW786</strain>
    </source>
</reference>
<dbReference type="EnsemblPlants" id="QL06p038744:mrna">
    <property type="protein sequence ID" value="QL06p038744:mrna"/>
    <property type="gene ID" value="QL06p038744"/>
</dbReference>
<dbReference type="InParanoid" id="A0A7N2M0B7"/>